<gene>
    <name evidence="2" type="ORF">WMO66_13235</name>
</gene>
<name>A0ABV1GA85_9FIRM</name>
<evidence type="ECO:0000313" key="2">
    <source>
        <dbReference type="EMBL" id="MEQ2512193.1"/>
    </source>
</evidence>
<dbReference type="Gene3D" id="3.40.109.10">
    <property type="entry name" value="NADH Oxidase"/>
    <property type="match status" value="1"/>
</dbReference>
<dbReference type="PANTHER" id="PTHR43745">
    <property type="entry name" value="NITROREDUCTASE MJ1384-RELATED"/>
    <property type="match status" value="1"/>
</dbReference>
<organism evidence="2 3">
    <name type="scientific">Faecousia intestinalis</name>
    <dbReference type="NCBI Taxonomy" id="3133167"/>
    <lineage>
        <taxon>Bacteria</taxon>
        <taxon>Bacillati</taxon>
        <taxon>Bacillota</taxon>
        <taxon>Clostridia</taxon>
        <taxon>Eubacteriales</taxon>
        <taxon>Oscillospiraceae</taxon>
        <taxon>Faecousia</taxon>
    </lineage>
</organism>
<sequence>MDERTEQGRRFLMGYRDDDTTEFVSDQEKKLPQPPLCKAPMGGERTALPRDFSALPEGGGLYDLLTRRRSARIYTEGELSLLQLSFLLWATQGVRAMRGRAYATLRTVPSGGARHAFETYLLLRHVEGLRPGAYHYLPLEHALEFLHPVEQLEDVVSDTLCGQSWAAKASVIFYWSVVPYRAEWRYGPYAYAPLLVDAGHVGENLYLACASQGLGTCGLRAFRHELCCELFGLDGEEEFIVYAAPVGTVRPEDTAQEAAFYQFVEDENL</sequence>
<keyword evidence="3" id="KW-1185">Reference proteome</keyword>
<accession>A0ABV1GA85</accession>
<evidence type="ECO:0000259" key="1">
    <source>
        <dbReference type="Pfam" id="PF00881"/>
    </source>
</evidence>
<dbReference type="InterPro" id="IPR029479">
    <property type="entry name" value="Nitroreductase"/>
</dbReference>
<dbReference type="PANTHER" id="PTHR43745:SF2">
    <property type="entry name" value="NITROREDUCTASE MJ1384-RELATED"/>
    <property type="match status" value="1"/>
</dbReference>
<dbReference type="Pfam" id="PF00881">
    <property type="entry name" value="Nitroreductase"/>
    <property type="match status" value="1"/>
</dbReference>
<dbReference type="NCBIfam" id="TIGR03605">
    <property type="entry name" value="antibiot_sagB"/>
    <property type="match status" value="1"/>
</dbReference>
<proteinExistence type="predicted"/>
<comment type="caution">
    <text evidence="2">The sequence shown here is derived from an EMBL/GenBank/DDBJ whole genome shotgun (WGS) entry which is preliminary data.</text>
</comment>
<evidence type="ECO:0000313" key="3">
    <source>
        <dbReference type="Proteomes" id="UP001491552"/>
    </source>
</evidence>
<reference evidence="2 3" key="1">
    <citation type="submission" date="2024-03" db="EMBL/GenBank/DDBJ databases">
        <title>Human intestinal bacterial collection.</title>
        <authorList>
            <person name="Pauvert C."/>
            <person name="Hitch T.C.A."/>
            <person name="Clavel T."/>
        </authorList>
    </citation>
    <scope>NUCLEOTIDE SEQUENCE [LARGE SCALE GENOMIC DNA]</scope>
    <source>
        <strain evidence="2 3">CLA-AA-H192</strain>
    </source>
</reference>
<dbReference type="CDD" id="cd02142">
    <property type="entry name" value="McbC_SagB-like_oxidoreductase"/>
    <property type="match status" value="1"/>
</dbReference>
<dbReference type="SUPFAM" id="SSF55469">
    <property type="entry name" value="FMN-dependent nitroreductase-like"/>
    <property type="match status" value="1"/>
</dbReference>
<dbReference type="RefSeq" id="WP_349136878.1">
    <property type="nucleotide sequence ID" value="NZ_JBBMFF010000263.1"/>
</dbReference>
<dbReference type="EMBL" id="JBBMFF010000263">
    <property type="protein sequence ID" value="MEQ2512193.1"/>
    <property type="molecule type" value="Genomic_DNA"/>
</dbReference>
<dbReference type="InterPro" id="IPR000415">
    <property type="entry name" value="Nitroreductase-like"/>
</dbReference>
<dbReference type="Proteomes" id="UP001491552">
    <property type="component" value="Unassembled WGS sequence"/>
</dbReference>
<protein>
    <submittedName>
        <fullName evidence="2">SagB/ThcOx family dehydrogenase</fullName>
    </submittedName>
</protein>
<feature type="domain" description="Nitroreductase" evidence="1">
    <location>
        <begin position="66"/>
        <end position="247"/>
    </location>
</feature>
<dbReference type="InterPro" id="IPR052544">
    <property type="entry name" value="Bacteriocin_Proc_Enz"/>
</dbReference>
<dbReference type="InterPro" id="IPR020051">
    <property type="entry name" value="SagB-type_dehydrogenase"/>
</dbReference>